<dbReference type="EMBL" id="JAEKNS010000106">
    <property type="protein sequence ID" value="MBJ7595206.1"/>
    <property type="molecule type" value="Genomic_DNA"/>
</dbReference>
<proteinExistence type="predicted"/>
<evidence type="ECO:0000313" key="2">
    <source>
        <dbReference type="EMBL" id="MBJ7595206.1"/>
    </source>
</evidence>
<dbReference type="AlphaFoldDB" id="A0A934N422"/>
<dbReference type="InterPro" id="IPR029068">
    <property type="entry name" value="Glyas_Bleomycin-R_OHBP_Dase"/>
</dbReference>
<dbReference type="Gene3D" id="3.30.720.120">
    <property type="match status" value="1"/>
</dbReference>
<feature type="region of interest" description="Disordered" evidence="1">
    <location>
        <begin position="88"/>
        <end position="108"/>
    </location>
</feature>
<comment type="caution">
    <text evidence="2">The sequence shown here is derived from an EMBL/GenBank/DDBJ whole genome shotgun (WGS) entry which is preliminary data.</text>
</comment>
<organism evidence="2 3">
    <name type="scientific">Candidatus Aeolococcus gillhamiae</name>
    <dbReference type="NCBI Taxonomy" id="3127015"/>
    <lineage>
        <taxon>Bacteria</taxon>
        <taxon>Bacillati</taxon>
        <taxon>Candidatus Dormiibacterota</taxon>
        <taxon>Candidatus Dormibacteria</taxon>
        <taxon>Candidatus Aeolococcales</taxon>
        <taxon>Candidatus Aeolococcaceae</taxon>
        <taxon>Candidatus Aeolococcus</taxon>
    </lineage>
</organism>
<name>A0A934N422_9BACT</name>
<accession>A0A934N422</accession>
<dbReference type="Proteomes" id="UP000606991">
    <property type="component" value="Unassembled WGS sequence"/>
</dbReference>
<dbReference type="SUPFAM" id="SSF54593">
    <property type="entry name" value="Glyoxalase/Bleomycin resistance protein/Dihydroxybiphenyl dioxygenase"/>
    <property type="match status" value="1"/>
</dbReference>
<sequence length="108" mass="12097">MPEHLHTVTPRLALSDGASGIDFYKAAFDAKELGERCHMPDGTLVHAELLIGDAVVMVKDAQDDEFNALLCTHWPDVDAAWGSCRSRRRRGGLPPRRSVLRRAQRPHR</sequence>
<dbReference type="RefSeq" id="WP_337312105.1">
    <property type="nucleotide sequence ID" value="NZ_JAEKNS010000106.1"/>
</dbReference>
<reference evidence="2 3" key="1">
    <citation type="submission" date="2020-10" db="EMBL/GenBank/DDBJ databases">
        <title>Ca. Dormibacterota MAGs.</title>
        <authorList>
            <person name="Montgomery K."/>
        </authorList>
    </citation>
    <scope>NUCLEOTIDE SEQUENCE [LARGE SCALE GENOMIC DNA]</scope>
    <source>
        <strain evidence="2">SC8812_S17_18</strain>
    </source>
</reference>
<feature type="compositionally biased region" description="Basic residues" evidence="1">
    <location>
        <begin position="98"/>
        <end position="108"/>
    </location>
</feature>
<evidence type="ECO:0000313" key="3">
    <source>
        <dbReference type="Proteomes" id="UP000606991"/>
    </source>
</evidence>
<gene>
    <name evidence="2" type="ORF">JF886_10160</name>
</gene>
<evidence type="ECO:0000256" key="1">
    <source>
        <dbReference type="SAM" id="MobiDB-lite"/>
    </source>
</evidence>
<protein>
    <submittedName>
        <fullName evidence="2">Uncharacterized protein</fullName>
    </submittedName>
</protein>